<dbReference type="Gene3D" id="2.60.40.2370">
    <property type="entry name" value="NigD-like, C-terminal beta sandwich domain"/>
    <property type="match status" value="1"/>
</dbReference>
<gene>
    <name evidence="2" type="ORF">EZS27_003509</name>
    <name evidence="3" type="ORF">EZS27_003546</name>
</gene>
<feature type="domain" description="NigD-like C-terminal" evidence="1">
    <location>
        <begin position="132"/>
        <end position="202"/>
    </location>
</feature>
<evidence type="ECO:0000313" key="2">
    <source>
        <dbReference type="EMBL" id="KAA6349027.1"/>
    </source>
</evidence>
<dbReference type="InterPro" id="IPR038143">
    <property type="entry name" value="NigD-like_C_dom_sf"/>
</dbReference>
<proteinExistence type="predicted"/>
<organism evidence="3">
    <name type="scientific">termite gut metagenome</name>
    <dbReference type="NCBI Taxonomy" id="433724"/>
    <lineage>
        <taxon>unclassified sequences</taxon>
        <taxon>metagenomes</taxon>
        <taxon>organismal metagenomes</taxon>
    </lineage>
</organism>
<dbReference type="EMBL" id="SNRY01000055">
    <property type="protein sequence ID" value="KAA6349027.1"/>
    <property type="molecule type" value="Genomic_DNA"/>
</dbReference>
<evidence type="ECO:0000313" key="3">
    <source>
        <dbReference type="EMBL" id="KAA6349064.1"/>
    </source>
</evidence>
<dbReference type="Pfam" id="PF17415">
    <property type="entry name" value="NigD_C"/>
    <property type="match status" value="1"/>
</dbReference>
<dbReference type="EMBL" id="SNRY01000055">
    <property type="protein sequence ID" value="KAA6349064.1"/>
    <property type="molecule type" value="Genomic_DNA"/>
</dbReference>
<accession>A0A5J4SSC2</accession>
<sequence>MKQVKFFMIAAAIFVGITFDSCLDSENENAWDGYDYVTIEESAWGGYITLLGDFSGCTFIPSNPSLLQLQTNEYPERARIFYKLAKDEVITEGKTEYKIEIVSCDLLLPVKDFSRTEDTGGPTPTPLIQLDAQNTWAVNDYINIGFTFHTNGKTTVQNFDLFAESVESNTLHVKLNHSEEDVVANYESQGLISFRIPSFTQLSEIYSSLDLSNILIPFGENKDSIYIKVTAEGDNNRTLELNPIRVKIRN</sequence>
<comment type="caution">
    <text evidence="3">The sequence shown here is derived from an EMBL/GenBank/DDBJ whole genome shotgun (WGS) entry which is preliminary data.</text>
</comment>
<protein>
    <recommendedName>
        <fullName evidence="1">NigD-like C-terminal domain-containing protein</fullName>
    </recommendedName>
</protein>
<reference evidence="3" key="1">
    <citation type="submission" date="2019-03" db="EMBL/GenBank/DDBJ databases">
        <title>Single cell metagenomics reveals metabolic interactions within the superorganism composed of flagellate Streblomastix strix and complex community of Bacteroidetes bacteria on its surface.</title>
        <authorList>
            <person name="Treitli S.C."/>
            <person name="Kolisko M."/>
            <person name="Husnik F."/>
            <person name="Keeling P."/>
            <person name="Hampl V."/>
        </authorList>
    </citation>
    <scope>NUCLEOTIDE SEQUENCE</scope>
    <source>
        <strain evidence="3">STM</strain>
    </source>
</reference>
<dbReference type="AlphaFoldDB" id="A0A5J4SSC2"/>
<name>A0A5J4SSC2_9ZZZZ</name>
<dbReference type="InterPro" id="IPR035376">
    <property type="entry name" value="NigD_C"/>
</dbReference>
<evidence type="ECO:0000259" key="1">
    <source>
        <dbReference type="Pfam" id="PF17415"/>
    </source>
</evidence>